<dbReference type="EMBL" id="GDID01002326">
    <property type="protein sequence ID" value="JAP94280.1"/>
    <property type="molecule type" value="Transcribed_RNA"/>
</dbReference>
<evidence type="ECO:0000256" key="3">
    <source>
        <dbReference type="ARBA" id="ARBA00022840"/>
    </source>
</evidence>
<dbReference type="Pfam" id="PF03133">
    <property type="entry name" value="TTL"/>
    <property type="match status" value="1"/>
</dbReference>
<evidence type="ECO:0000313" key="4">
    <source>
        <dbReference type="EMBL" id="JAP94280.1"/>
    </source>
</evidence>
<dbReference type="GO" id="GO:0000226">
    <property type="term" value="P:microtubule cytoskeleton organization"/>
    <property type="evidence" value="ECO:0007669"/>
    <property type="project" value="TreeGrafter"/>
</dbReference>
<dbReference type="GO" id="GO:0005524">
    <property type="term" value="F:ATP binding"/>
    <property type="evidence" value="ECO:0007669"/>
    <property type="project" value="UniProtKB-KW"/>
</dbReference>
<evidence type="ECO:0000256" key="1">
    <source>
        <dbReference type="ARBA" id="ARBA00022598"/>
    </source>
</evidence>
<gene>
    <name evidence="4" type="ORF">TPC1_13132</name>
</gene>
<reference evidence="4" key="1">
    <citation type="submission" date="2015-07" db="EMBL/GenBank/DDBJ databases">
        <title>Adaptation to a free-living lifestyle via gene acquisitions in the diplomonad Trepomonas sp. PC1.</title>
        <authorList>
            <person name="Xu F."/>
            <person name="Jerlstrom-Hultqvist J."/>
            <person name="Kolisko M."/>
            <person name="Simpson A.G.B."/>
            <person name="Roger A.J."/>
            <person name="Svard S.G."/>
            <person name="Andersson J.O."/>
        </authorList>
    </citation>
    <scope>NUCLEOTIDE SEQUENCE</scope>
    <source>
        <strain evidence="4">PC1</strain>
    </source>
</reference>
<organism evidence="4">
    <name type="scientific">Trepomonas sp. PC1</name>
    <dbReference type="NCBI Taxonomy" id="1076344"/>
    <lineage>
        <taxon>Eukaryota</taxon>
        <taxon>Metamonada</taxon>
        <taxon>Diplomonadida</taxon>
        <taxon>Hexamitidae</taxon>
        <taxon>Hexamitinae</taxon>
        <taxon>Trepomonas</taxon>
    </lineage>
</organism>
<keyword evidence="2" id="KW-0547">Nucleotide-binding</keyword>
<protein>
    <submittedName>
        <fullName evidence="4">Tubulin tyrosine ligase</fullName>
    </submittedName>
</protein>
<dbReference type="SUPFAM" id="SSF56059">
    <property type="entry name" value="Glutathione synthetase ATP-binding domain-like"/>
    <property type="match status" value="1"/>
</dbReference>
<keyword evidence="3" id="KW-0067">ATP-binding</keyword>
<dbReference type="AlphaFoldDB" id="A0A146KBT2"/>
<dbReference type="PANTHER" id="PTHR12241">
    <property type="entry name" value="TUBULIN POLYGLUTAMYLASE"/>
    <property type="match status" value="1"/>
</dbReference>
<name>A0A146KBT2_9EUKA</name>
<dbReference type="InterPro" id="IPR004344">
    <property type="entry name" value="TTL/TTLL_fam"/>
</dbReference>
<feature type="non-terminal residue" evidence="4">
    <location>
        <position position="1"/>
    </location>
</feature>
<dbReference type="PROSITE" id="PS51221">
    <property type="entry name" value="TTL"/>
    <property type="match status" value="1"/>
</dbReference>
<accession>A0A146KBT2</accession>
<dbReference type="GO" id="GO:0015631">
    <property type="term" value="F:tubulin binding"/>
    <property type="evidence" value="ECO:0007669"/>
    <property type="project" value="TreeGrafter"/>
</dbReference>
<evidence type="ECO:0000256" key="2">
    <source>
        <dbReference type="ARBA" id="ARBA00022741"/>
    </source>
</evidence>
<sequence>ADVVWTISQQLGFYKKLSANQMSNQLPNVQILDRKDELFSILTDLNVDFIPLTFVLFRDHAKFNEHVAQQNSETFIFKPSLSSRGNGILFIKRLPEQFDKAVVQRVIEPFLINGKKFDLRVYCLLFKNKIFKFNQVLARFCNLVYNGDFDQQRQLTNTFINKNFVNFSDLKLPFQQEIGLQTNEIIVKTILAVQNKLFSSQKKVNHFNQFCLLGFDIIISREQKCYLLEVNASPSLQVNCDVDGKIKKKLIRDLIQVIQGGQKGGFKEIGEM</sequence>
<dbReference type="Gene3D" id="3.30.470.20">
    <property type="entry name" value="ATP-grasp fold, B domain"/>
    <property type="match status" value="1"/>
</dbReference>
<dbReference type="GO" id="GO:0070740">
    <property type="term" value="F:tubulin-glutamic acid ligase activity"/>
    <property type="evidence" value="ECO:0007669"/>
    <property type="project" value="TreeGrafter"/>
</dbReference>
<proteinExistence type="predicted"/>
<dbReference type="GO" id="GO:0036064">
    <property type="term" value="C:ciliary basal body"/>
    <property type="evidence" value="ECO:0007669"/>
    <property type="project" value="TreeGrafter"/>
</dbReference>
<keyword evidence="1 4" id="KW-0436">Ligase</keyword>